<feature type="compositionally biased region" description="Pro residues" evidence="1">
    <location>
        <begin position="633"/>
        <end position="649"/>
    </location>
</feature>
<feature type="region of interest" description="Disordered" evidence="1">
    <location>
        <begin position="74"/>
        <end position="118"/>
    </location>
</feature>
<feature type="region of interest" description="Disordered" evidence="1">
    <location>
        <begin position="625"/>
        <end position="664"/>
    </location>
</feature>
<reference evidence="3" key="1">
    <citation type="submission" date="2021-07" db="EMBL/GenBank/DDBJ databases">
        <title>Draft genome of Mortierella alpina, strain LL118, isolated from an aspen leaf litter sample.</title>
        <authorList>
            <person name="Yang S."/>
            <person name="Vinatzer B.A."/>
        </authorList>
    </citation>
    <scope>NUCLEOTIDE SEQUENCE</scope>
    <source>
        <strain evidence="3">LL118</strain>
    </source>
</reference>
<proteinExistence type="predicted"/>
<feature type="region of interest" description="Disordered" evidence="1">
    <location>
        <begin position="684"/>
        <end position="852"/>
    </location>
</feature>
<feature type="compositionally biased region" description="Low complexity" evidence="1">
    <location>
        <begin position="1056"/>
        <end position="1069"/>
    </location>
</feature>
<dbReference type="GO" id="GO:0000981">
    <property type="term" value="F:DNA-binding transcription factor activity, RNA polymerase II-specific"/>
    <property type="evidence" value="ECO:0007669"/>
    <property type="project" value="TreeGrafter"/>
</dbReference>
<feature type="region of interest" description="Disordered" evidence="1">
    <location>
        <begin position="1"/>
        <end position="27"/>
    </location>
</feature>
<feature type="compositionally biased region" description="Polar residues" evidence="1">
    <location>
        <begin position="768"/>
        <end position="785"/>
    </location>
</feature>
<feature type="region of interest" description="Disordered" evidence="1">
    <location>
        <begin position="932"/>
        <end position="952"/>
    </location>
</feature>
<dbReference type="InterPro" id="IPR022210">
    <property type="entry name" value="TF_GCR1-like"/>
</dbReference>
<name>A0A9P8CXJ4_MORAP</name>
<accession>A0A9P8CXJ4</accession>
<feature type="region of interest" description="Disordered" evidence="1">
    <location>
        <begin position="270"/>
        <end position="299"/>
    </location>
</feature>
<feature type="region of interest" description="Disordered" evidence="1">
    <location>
        <begin position="402"/>
        <end position="435"/>
    </location>
</feature>
<protein>
    <recommendedName>
        <fullName evidence="2">Transcription activator GCR1-like domain-containing protein</fullName>
    </recommendedName>
</protein>
<sequence>SDSASRASLTRLEHQASGSRSPEVVGSHAADPVISSGYMGGRPNISLSLSRQLLVRSPFEIQVALTIAFRHPLSSEADSSGRGDYSSSSRRTKKYKTKPTTTAAPHSQRHPGSAEDEDEIIRRDMERHARYVWRHWCEGGRFSDGHLVTLEKVIEYIDTEVLPKEEDILRQRMERTIAPVSGIESRILPVLHLWRKQELKNYDKRQTSHHNQFKGPLDNISHQQEPHVPAAQLGPDTTLVPGASAAVLTKDSPSGSASAKCKTNTIPATIILDSDDEKEDDGEKDHLAPSSARDHETTSADLEFLRNSDAKVHEISKMIASLCGDLKEVTSISSEQFPASIFWRLQSAQQQARDKGLETIFCEPLLLKVLEEHMRLVHDLNIKMARNDIVIVSNNTGLATASHVPDSTRNSSRVNPTSTNMHPEAKDDLALPKTGDQDDITVDIKDMEWEADAGSTEAATCPKFMSTAKSVLAALDDGPDDVPEMELFNKASDEERRKEDRGDSTLLYEMVRGDKSIRHVWEQWTVGVGGNPPIQRLEEQYGTRWRMAKDANYLNQCRCIVREIARLITDEGHTEEGAIQFLQDQLGNRAIGSFAIKLFKENTHRRKGKPNIPRRPTTFILREQGFSSSSSTPPLPEAPPPPQAPPLPKTPSHSEAPPLAKAQTPAEIWDELVRNSRLMDLKFFTPSPSAKKRNKSTAPKTPTRTKEASEASTTTQATPAAATHSANLPPTTTVAANIPASTAPKAYGMDARPSSALTPLKDPIAQMPTLTSTPASSTISRVSLSAQPPLDQPPTPAAPSVGSRSYKTAVEEAHRDVSAVGNSALAKTSSTLDSNRLHAKEPGMTQTTGVNTATTPASTLTLENTPAATVQAPSQAPTQVVHSTHPRTRASIQAQATPRPPLTTTKSTGAPSNNALALVYANALLTRFMASSKTQDPGPCRKSATGDSSATTTVTTVTAATAAMNLVSSTGPDPSQGSNVMDTSLPSALTISTPASVLTLAPVSAPAAAPVSVITLAQVPVPVSTEAATVAMTVRTRSASRKASNGTLGQTFEANSSTSMPPVSTPTTSVPTLVTTAAPTTAPTIAPITAPATASTTAPGAASTPAPAGAVTTGSSAGRAAVRSSSQFQYHMNQNNKTVFDIWTEWMEGINGNPSISTMNRQYGDLSWLPAEERELYRDQRMVLVEAEKLVRLRGMQVKQALEELEQKRIALNVDIKVLGKVLADNKTA</sequence>
<feature type="compositionally biased region" description="Polar residues" evidence="1">
    <location>
        <begin position="890"/>
        <end position="910"/>
    </location>
</feature>
<organism evidence="3 4">
    <name type="scientific">Mortierella alpina</name>
    <name type="common">Oleaginous fungus</name>
    <name type="synonym">Mortierella renispora</name>
    <dbReference type="NCBI Taxonomy" id="64518"/>
    <lineage>
        <taxon>Eukaryota</taxon>
        <taxon>Fungi</taxon>
        <taxon>Fungi incertae sedis</taxon>
        <taxon>Mucoromycota</taxon>
        <taxon>Mortierellomycotina</taxon>
        <taxon>Mortierellomycetes</taxon>
        <taxon>Mortierellales</taxon>
        <taxon>Mortierellaceae</taxon>
        <taxon>Mortierella</taxon>
    </lineage>
</organism>
<dbReference type="InterPro" id="IPR052146">
    <property type="entry name" value="HOT1"/>
</dbReference>
<dbReference type="Pfam" id="PF12550">
    <property type="entry name" value="GCR1_C"/>
    <property type="match status" value="2"/>
</dbReference>
<evidence type="ECO:0000313" key="3">
    <source>
        <dbReference type="EMBL" id="KAG9322374.1"/>
    </source>
</evidence>
<dbReference type="PANTHER" id="PTHR37784">
    <property type="entry name" value="PROTEIN MSN1"/>
    <property type="match status" value="1"/>
</dbReference>
<feature type="non-terminal residue" evidence="3">
    <location>
        <position position="1"/>
    </location>
</feature>
<feature type="region of interest" description="Disordered" evidence="1">
    <location>
        <begin position="887"/>
        <end position="910"/>
    </location>
</feature>
<feature type="compositionally biased region" description="Polar residues" evidence="1">
    <location>
        <begin position="825"/>
        <end position="834"/>
    </location>
</feature>
<dbReference type="PANTHER" id="PTHR37784:SF2">
    <property type="entry name" value="HIGH-OSMOLARITY-INDUCED TRANSCRIPTION PROTEIN 1"/>
    <property type="match status" value="1"/>
</dbReference>
<dbReference type="Proteomes" id="UP000717515">
    <property type="component" value="Unassembled WGS sequence"/>
</dbReference>
<feature type="region of interest" description="Disordered" evidence="1">
    <location>
        <begin position="1093"/>
        <end position="1114"/>
    </location>
</feature>
<feature type="compositionally biased region" description="Polar residues" evidence="1">
    <location>
        <begin position="402"/>
        <end position="421"/>
    </location>
</feature>
<dbReference type="GO" id="GO:0060963">
    <property type="term" value="P:positive regulation of ribosomal protein gene transcription by RNA polymerase II"/>
    <property type="evidence" value="ECO:0007669"/>
    <property type="project" value="TreeGrafter"/>
</dbReference>
<feature type="compositionally biased region" description="Basic and acidic residues" evidence="1">
    <location>
        <begin position="281"/>
        <end position="299"/>
    </location>
</feature>
<evidence type="ECO:0000259" key="2">
    <source>
        <dbReference type="Pfam" id="PF12550"/>
    </source>
</evidence>
<feature type="region of interest" description="Disordered" evidence="1">
    <location>
        <begin position="1037"/>
        <end position="1069"/>
    </location>
</feature>
<feature type="domain" description="Transcription activator GCR1-like" evidence="2">
    <location>
        <begin position="508"/>
        <end position="583"/>
    </location>
</feature>
<dbReference type="AlphaFoldDB" id="A0A9P8CXJ4"/>
<comment type="caution">
    <text evidence="3">The sequence shown here is derived from an EMBL/GenBank/DDBJ whole genome shotgun (WGS) entry which is preliminary data.</text>
</comment>
<evidence type="ECO:0000313" key="4">
    <source>
        <dbReference type="Proteomes" id="UP000717515"/>
    </source>
</evidence>
<feature type="compositionally biased region" description="Polar residues" evidence="1">
    <location>
        <begin position="1037"/>
        <end position="1055"/>
    </location>
</feature>
<dbReference type="GO" id="GO:0000978">
    <property type="term" value="F:RNA polymerase II cis-regulatory region sequence-specific DNA binding"/>
    <property type="evidence" value="ECO:0007669"/>
    <property type="project" value="TreeGrafter"/>
</dbReference>
<feature type="compositionally biased region" description="Low complexity" evidence="1">
    <location>
        <begin position="710"/>
        <end position="726"/>
    </location>
</feature>
<feature type="domain" description="Transcription activator GCR1-like" evidence="2">
    <location>
        <begin position="1130"/>
        <end position="1209"/>
    </location>
</feature>
<dbReference type="EMBL" id="JAIFTL010000150">
    <property type="protein sequence ID" value="KAG9322374.1"/>
    <property type="molecule type" value="Genomic_DNA"/>
</dbReference>
<evidence type="ECO:0000256" key="1">
    <source>
        <dbReference type="SAM" id="MobiDB-lite"/>
    </source>
</evidence>
<feature type="compositionally biased region" description="Low complexity" evidence="1">
    <location>
        <begin position="78"/>
        <end position="89"/>
    </location>
</feature>
<gene>
    <name evidence="3" type="ORF">KVV02_003314</name>
</gene>